<protein>
    <submittedName>
        <fullName evidence="3">RICIN domain-containing protein</fullName>
    </submittedName>
</protein>
<feature type="domain" description="Ricin B lectin" evidence="2">
    <location>
        <begin position="27"/>
        <end position="157"/>
    </location>
</feature>
<proteinExistence type="predicted"/>
<dbReference type="Gene3D" id="2.80.10.50">
    <property type="match status" value="2"/>
</dbReference>
<dbReference type="Proteomes" id="UP001301731">
    <property type="component" value="Chromosome"/>
</dbReference>
<name>A0ABZ0LLF6_9ACTN</name>
<gene>
    <name evidence="3" type="ORF">R2D22_02515</name>
</gene>
<dbReference type="SMART" id="SM00458">
    <property type="entry name" value="RICIN"/>
    <property type="match status" value="1"/>
</dbReference>
<evidence type="ECO:0000256" key="1">
    <source>
        <dbReference type="SAM" id="SignalP"/>
    </source>
</evidence>
<dbReference type="Pfam" id="PF14200">
    <property type="entry name" value="RicinB_lectin_2"/>
    <property type="match status" value="1"/>
</dbReference>
<dbReference type="PROSITE" id="PS50231">
    <property type="entry name" value="RICIN_B_LECTIN"/>
    <property type="match status" value="1"/>
</dbReference>
<evidence type="ECO:0000313" key="4">
    <source>
        <dbReference type="Proteomes" id="UP001301731"/>
    </source>
</evidence>
<evidence type="ECO:0000313" key="3">
    <source>
        <dbReference type="EMBL" id="WOX20318.1"/>
    </source>
</evidence>
<accession>A0ABZ0LLF6</accession>
<feature type="signal peptide" evidence="1">
    <location>
        <begin position="1"/>
        <end position="22"/>
    </location>
</feature>
<reference evidence="3 4" key="1">
    <citation type="submission" date="2023-10" db="EMBL/GenBank/DDBJ databases">
        <title>The genome sequence of Streptomyces sp. HUAS YS2.</title>
        <authorList>
            <person name="Mo P."/>
        </authorList>
    </citation>
    <scope>NUCLEOTIDE SEQUENCE [LARGE SCALE GENOMIC DNA]</scope>
    <source>
        <strain evidence="3 4">HUAS YS2</strain>
    </source>
</reference>
<dbReference type="RefSeq" id="WP_318100791.1">
    <property type="nucleotide sequence ID" value="NZ_CP137573.1"/>
</dbReference>
<feature type="chain" id="PRO_5046605985" evidence="1">
    <location>
        <begin position="23"/>
        <end position="157"/>
    </location>
</feature>
<dbReference type="SUPFAM" id="SSF50370">
    <property type="entry name" value="Ricin B-like lectins"/>
    <property type="match status" value="1"/>
</dbReference>
<organism evidence="3 4">
    <name type="scientific">Streptomyces solicathayae</name>
    <dbReference type="NCBI Taxonomy" id="3081768"/>
    <lineage>
        <taxon>Bacteria</taxon>
        <taxon>Bacillati</taxon>
        <taxon>Actinomycetota</taxon>
        <taxon>Actinomycetes</taxon>
        <taxon>Kitasatosporales</taxon>
        <taxon>Streptomycetaceae</taxon>
        <taxon>Streptomyces</taxon>
    </lineage>
</organism>
<dbReference type="InterPro" id="IPR000772">
    <property type="entry name" value="Ricin_B_lectin"/>
</dbReference>
<evidence type="ECO:0000259" key="2">
    <source>
        <dbReference type="SMART" id="SM00458"/>
    </source>
</evidence>
<dbReference type="CDD" id="cd00161">
    <property type="entry name" value="beta-trefoil_Ricin-like"/>
    <property type="match status" value="1"/>
</dbReference>
<sequence>MRKLFATLTALVALLAAHLVTAAPAGATTMYNPENVCATPKGGSTANGTIITVWTCNGSALQEWDWNGSAIVHRASHKCLTPSGGSGANGTVLTLWTCNGALSQGWAVTPKDVGYYWISSLNGGGCITPYGGSLANGAYLTLWSCNPYEYSSQNWWL</sequence>
<dbReference type="EMBL" id="CP137573">
    <property type="protein sequence ID" value="WOX20318.1"/>
    <property type="molecule type" value="Genomic_DNA"/>
</dbReference>
<keyword evidence="1" id="KW-0732">Signal</keyword>
<dbReference type="InterPro" id="IPR035992">
    <property type="entry name" value="Ricin_B-like_lectins"/>
</dbReference>
<keyword evidence="4" id="KW-1185">Reference proteome</keyword>